<keyword evidence="2" id="KW-1133">Transmembrane helix</keyword>
<accession>A0A5C4NMJ0</accession>
<keyword evidence="4" id="KW-1185">Reference proteome</keyword>
<proteinExistence type="predicted"/>
<dbReference type="AlphaFoldDB" id="A0A5C4NMJ0"/>
<gene>
    <name evidence="3" type="ORF">FHG71_03925</name>
</gene>
<evidence type="ECO:0000313" key="4">
    <source>
        <dbReference type="Proteomes" id="UP000305709"/>
    </source>
</evidence>
<name>A0A5C4NMJ0_9RHOB</name>
<keyword evidence="2" id="KW-0472">Membrane</keyword>
<dbReference type="EMBL" id="VDFV01000002">
    <property type="protein sequence ID" value="TNC74336.1"/>
    <property type="molecule type" value="Genomic_DNA"/>
</dbReference>
<protein>
    <submittedName>
        <fullName evidence="3">Uncharacterized protein</fullName>
    </submittedName>
</protein>
<dbReference type="Proteomes" id="UP000305709">
    <property type="component" value="Unassembled WGS sequence"/>
</dbReference>
<feature type="region of interest" description="Disordered" evidence="1">
    <location>
        <begin position="88"/>
        <end position="108"/>
    </location>
</feature>
<feature type="compositionally biased region" description="Polar residues" evidence="1">
    <location>
        <begin position="98"/>
        <end position="108"/>
    </location>
</feature>
<keyword evidence="2" id="KW-0812">Transmembrane</keyword>
<sequence>MRGTVATWFDKRPADYGAGTSTGIVEEIAAEGYSIEVISGANSRSGSQPPLLPLMSGENLDTGGVTVESLETAAQATKPDLTTRRVTNSEGLRADDQALTQSSDVHSTSPKPRLELHFNLWRDLSPLFSFLDIGLLLSNTEQLGRIYVYVPAYIDPTWISDLSPVLKDEHTLNAVFNSVISLKSEQDYSFEAEEQGEYFATIHSVNTTKEIFTTSQQDLNSDGGSVIAFGEALCERIRSAERALLQSGKRHAPQYLRFRIRFPSDRMQVFSSVLPADESAWSPSFESLELIDFRLNEKRSYPRRVADLAEGKEFHVEAVHYFLIREATRQLVMQHAPNHKVRRLEGLIWNNYLEGRPYSGGETRTYPTERMLIYHWKKQGSGTPREEQAIDDFTAFASFRGSEPNLKMFIFGAVLLGAVGSSTSTVVTALVQSAITGPIRSKLGLTLPEGITTAVTANLIGVVIVIGLLWAVYRNLAKRKRQPRDR</sequence>
<dbReference type="OrthoDB" id="7593790at2"/>
<feature type="transmembrane region" description="Helical" evidence="2">
    <location>
        <begin position="408"/>
        <end position="431"/>
    </location>
</feature>
<feature type="transmembrane region" description="Helical" evidence="2">
    <location>
        <begin position="451"/>
        <end position="473"/>
    </location>
</feature>
<comment type="caution">
    <text evidence="3">The sequence shown here is derived from an EMBL/GenBank/DDBJ whole genome shotgun (WGS) entry which is preliminary data.</text>
</comment>
<evidence type="ECO:0000313" key="3">
    <source>
        <dbReference type="EMBL" id="TNC74336.1"/>
    </source>
</evidence>
<evidence type="ECO:0000256" key="2">
    <source>
        <dbReference type="SAM" id="Phobius"/>
    </source>
</evidence>
<organism evidence="3 4">
    <name type="scientific">Rubellimicrobium roseum</name>
    <dbReference type="NCBI Taxonomy" id="687525"/>
    <lineage>
        <taxon>Bacteria</taxon>
        <taxon>Pseudomonadati</taxon>
        <taxon>Pseudomonadota</taxon>
        <taxon>Alphaproteobacteria</taxon>
        <taxon>Rhodobacterales</taxon>
        <taxon>Roseobacteraceae</taxon>
        <taxon>Rubellimicrobium</taxon>
    </lineage>
</organism>
<dbReference type="RefSeq" id="WP_139080296.1">
    <property type="nucleotide sequence ID" value="NZ_VDFV01000002.1"/>
</dbReference>
<evidence type="ECO:0000256" key="1">
    <source>
        <dbReference type="SAM" id="MobiDB-lite"/>
    </source>
</evidence>
<reference evidence="3 4" key="1">
    <citation type="submission" date="2019-06" db="EMBL/GenBank/DDBJ databases">
        <authorList>
            <person name="Jiang L."/>
        </authorList>
    </citation>
    <scope>NUCLEOTIDE SEQUENCE [LARGE SCALE GENOMIC DNA]</scope>
    <source>
        <strain evidence="3 4">YIM 48858</strain>
    </source>
</reference>